<keyword evidence="8" id="KW-0052">Apoplast</keyword>
<dbReference type="InterPro" id="IPR010713">
    <property type="entry name" value="XET_C"/>
</dbReference>
<dbReference type="EC" id="2.4.1.207" evidence="8"/>
<dbReference type="Pfam" id="PF06955">
    <property type="entry name" value="XET_C"/>
    <property type="match status" value="1"/>
</dbReference>
<dbReference type="PRINTS" id="PR00737">
    <property type="entry name" value="GLHYDRLASE16"/>
</dbReference>
<comment type="subcellular location">
    <subcellularLocation>
        <location evidence="8">Secreted</location>
        <location evidence="8">Cell wall</location>
    </subcellularLocation>
    <subcellularLocation>
        <location evidence="8">Secreted</location>
        <location evidence="8">Extracellular space</location>
        <location evidence="8">Apoplast</location>
    </subcellularLocation>
</comment>
<comment type="similarity">
    <text evidence="8">Belongs to the glycosyl hydrolase 16 family.</text>
</comment>
<sequence length="313" mass="35484">MAVFKSMQVLVITLVSCCVRGCAAGRPLSDTNAFTPFQYSKFQKNFFVAWSESNVAAVDGGHTLQLSLNRKSGTAVSSTNKYLYGYFRASIKLVSGNSAGTVTAFYLSSQGHNHDEVDFEFLGNVTGEPYVLQTNIYANGIGNREQRIFLWFDPRLKFHTYSVIWNHKSVSMYVDNVLVRVFQNNEVHGQPYLTKQPMGVYSSIFDASQWATRGGLVKIDFVNAPFLAHYTNFTLDACAIDETFAILHTETPCATPTSTNWWNAEWFRSVPASRLGQMHWVYKNFLIYDYCTDRERYPIVPFECTAPLLAYEN</sequence>
<dbReference type="PROSITE" id="PS01034">
    <property type="entry name" value="GH16_1"/>
    <property type="match status" value="1"/>
</dbReference>
<evidence type="ECO:0000256" key="1">
    <source>
        <dbReference type="ARBA" id="ARBA00022679"/>
    </source>
</evidence>
<comment type="PTM">
    <text evidence="8">Contains at least one intrachain disulfide bond essential for its enzymatic activity.</text>
</comment>
<evidence type="ECO:0000256" key="3">
    <source>
        <dbReference type="ARBA" id="ARBA00023157"/>
    </source>
</evidence>
<dbReference type="GO" id="GO:0010411">
    <property type="term" value="P:xyloglucan metabolic process"/>
    <property type="evidence" value="ECO:0007669"/>
    <property type="project" value="InterPro"/>
</dbReference>
<protein>
    <recommendedName>
        <fullName evidence="8">Xyloglucan endotransglucosylase/hydrolase</fullName>
        <ecNumber evidence="8">2.4.1.207</ecNumber>
    </recommendedName>
</protein>
<keyword evidence="2 8" id="KW-0378">Hydrolase</keyword>
<organism evidence="10 11">
    <name type="scientific">Ceratodon purpureus</name>
    <name type="common">Fire moss</name>
    <name type="synonym">Dicranum purpureum</name>
    <dbReference type="NCBI Taxonomy" id="3225"/>
    <lineage>
        <taxon>Eukaryota</taxon>
        <taxon>Viridiplantae</taxon>
        <taxon>Streptophyta</taxon>
        <taxon>Embryophyta</taxon>
        <taxon>Bryophyta</taxon>
        <taxon>Bryophytina</taxon>
        <taxon>Bryopsida</taxon>
        <taxon>Dicranidae</taxon>
        <taxon>Pseudoditrichales</taxon>
        <taxon>Ditrichaceae</taxon>
        <taxon>Ceratodon</taxon>
    </lineage>
</organism>
<feature type="signal peptide" evidence="8">
    <location>
        <begin position="1"/>
        <end position="24"/>
    </location>
</feature>
<dbReference type="AlphaFoldDB" id="A0A8T0HL22"/>
<dbReference type="InterPro" id="IPR016455">
    <property type="entry name" value="XTH"/>
</dbReference>
<comment type="caution">
    <text evidence="10">The sequence shown here is derived from an EMBL/GenBank/DDBJ whole genome shotgun (WGS) entry which is preliminary data.</text>
</comment>
<dbReference type="InterPro" id="IPR000757">
    <property type="entry name" value="Beta-glucanase-like"/>
</dbReference>
<dbReference type="Pfam" id="PF00722">
    <property type="entry name" value="Glyco_hydro_16"/>
    <property type="match status" value="1"/>
</dbReference>
<feature type="glycosylation site" description="N-linked (GlcNAc...) asparagine" evidence="7">
    <location>
        <position position="124"/>
    </location>
</feature>
<dbReference type="PROSITE" id="PS51762">
    <property type="entry name" value="GH16_2"/>
    <property type="match status" value="1"/>
</dbReference>
<keyword evidence="4" id="KW-0325">Glycoprotein</keyword>
<dbReference type="PROSITE" id="PS51257">
    <property type="entry name" value="PROKAR_LIPOPROTEIN"/>
    <property type="match status" value="1"/>
</dbReference>
<dbReference type="EMBL" id="CM026426">
    <property type="protein sequence ID" value="KAG0571495.1"/>
    <property type="molecule type" value="Genomic_DNA"/>
</dbReference>
<dbReference type="GO" id="GO:0071555">
    <property type="term" value="P:cell wall organization"/>
    <property type="evidence" value="ECO:0007669"/>
    <property type="project" value="UniProtKB-KW"/>
</dbReference>
<dbReference type="PANTHER" id="PTHR31062">
    <property type="entry name" value="XYLOGLUCAN ENDOTRANSGLUCOSYLASE/HYDROLASE PROTEIN 8-RELATED"/>
    <property type="match status" value="1"/>
</dbReference>
<dbReference type="Gene3D" id="2.60.120.200">
    <property type="match status" value="1"/>
</dbReference>
<keyword evidence="8" id="KW-0732">Signal</keyword>
<reference evidence="10" key="1">
    <citation type="submission" date="2020-06" db="EMBL/GenBank/DDBJ databases">
        <title>WGS assembly of Ceratodon purpureus strain R40.</title>
        <authorList>
            <person name="Carey S.B."/>
            <person name="Jenkins J."/>
            <person name="Shu S."/>
            <person name="Lovell J.T."/>
            <person name="Sreedasyam A."/>
            <person name="Maumus F."/>
            <person name="Tiley G.P."/>
            <person name="Fernandez-Pozo N."/>
            <person name="Barry K."/>
            <person name="Chen C."/>
            <person name="Wang M."/>
            <person name="Lipzen A."/>
            <person name="Daum C."/>
            <person name="Saski C.A."/>
            <person name="Payton A.C."/>
            <person name="Mcbreen J.C."/>
            <person name="Conrad R.E."/>
            <person name="Kollar L.M."/>
            <person name="Olsson S."/>
            <person name="Huttunen S."/>
            <person name="Landis J.B."/>
            <person name="Wickett N.J."/>
            <person name="Johnson M.G."/>
            <person name="Rensing S.A."/>
            <person name="Grimwood J."/>
            <person name="Schmutz J."/>
            <person name="Mcdaniel S.F."/>
        </authorList>
    </citation>
    <scope>NUCLEOTIDE SEQUENCE</scope>
    <source>
        <strain evidence="10">R40</strain>
    </source>
</reference>
<feature type="active site" description="Proton donor" evidence="6">
    <location>
        <position position="120"/>
    </location>
</feature>
<feature type="domain" description="GH16" evidence="9">
    <location>
        <begin position="28"/>
        <end position="230"/>
    </location>
</feature>
<comment type="function">
    <text evidence="8">Catalyzes xyloglucan endohydrolysis (XEH) and/or endotransglycosylation (XET). Cleaves and religates xyloglucan polymers, an essential constituent of the primary cell wall, and thereby participates in cell wall construction of growing tissues.</text>
</comment>
<gene>
    <name evidence="10" type="ORF">KC19_VG016100</name>
</gene>
<name>A0A8T0HL22_CERPU</name>
<keyword evidence="1 8" id="KW-0808">Transferase</keyword>
<keyword evidence="11" id="KW-1185">Reference proteome</keyword>
<keyword evidence="8" id="KW-0134">Cell wall</keyword>
<evidence type="ECO:0000256" key="6">
    <source>
        <dbReference type="PIRSR" id="PIRSR005604-1"/>
    </source>
</evidence>
<keyword evidence="8" id="KW-0961">Cell wall biogenesis/degradation</keyword>
<dbReference type="InterPro" id="IPR044791">
    <property type="entry name" value="Beta-glucanase/XTH"/>
</dbReference>
<dbReference type="InterPro" id="IPR008263">
    <property type="entry name" value="GH16_AS"/>
</dbReference>
<dbReference type="GO" id="GO:0016762">
    <property type="term" value="F:xyloglucan:xyloglucosyl transferase activity"/>
    <property type="evidence" value="ECO:0007669"/>
    <property type="project" value="UniProtKB-EC"/>
</dbReference>
<evidence type="ECO:0000313" key="11">
    <source>
        <dbReference type="Proteomes" id="UP000822688"/>
    </source>
</evidence>
<dbReference type="CDD" id="cd02176">
    <property type="entry name" value="GH16_XET"/>
    <property type="match status" value="1"/>
</dbReference>
<dbReference type="SUPFAM" id="SSF49899">
    <property type="entry name" value="Concanavalin A-like lectins/glucanases"/>
    <property type="match status" value="1"/>
</dbReference>
<keyword evidence="3" id="KW-1015">Disulfide bond</keyword>
<feature type="active site" description="Nucleophile" evidence="6">
    <location>
        <position position="116"/>
    </location>
</feature>
<proteinExistence type="inferred from homology"/>
<evidence type="ECO:0000256" key="7">
    <source>
        <dbReference type="PIRSR" id="PIRSR005604-2"/>
    </source>
</evidence>
<feature type="chain" id="PRO_5035963422" description="Xyloglucan endotransglucosylase/hydrolase" evidence="8">
    <location>
        <begin position="25"/>
        <end position="313"/>
    </location>
</feature>
<evidence type="ECO:0000256" key="2">
    <source>
        <dbReference type="ARBA" id="ARBA00022801"/>
    </source>
</evidence>
<dbReference type="GO" id="GO:0042546">
    <property type="term" value="P:cell wall biogenesis"/>
    <property type="evidence" value="ECO:0007669"/>
    <property type="project" value="InterPro"/>
</dbReference>
<evidence type="ECO:0000256" key="4">
    <source>
        <dbReference type="ARBA" id="ARBA00023180"/>
    </source>
</evidence>
<evidence type="ECO:0000256" key="8">
    <source>
        <dbReference type="RuleBase" id="RU361120"/>
    </source>
</evidence>
<dbReference type="PIRSF" id="PIRSF005604">
    <property type="entry name" value="XET"/>
    <property type="match status" value="1"/>
</dbReference>
<keyword evidence="5 8" id="KW-0326">Glycosidase</keyword>
<dbReference type="InterPro" id="IPR008264">
    <property type="entry name" value="Beta_glucanase"/>
</dbReference>
<dbReference type="GO" id="GO:0004553">
    <property type="term" value="F:hydrolase activity, hydrolyzing O-glycosyl compounds"/>
    <property type="evidence" value="ECO:0007669"/>
    <property type="project" value="InterPro"/>
</dbReference>
<keyword evidence="8" id="KW-0964">Secreted</keyword>
<dbReference type="Proteomes" id="UP000822688">
    <property type="component" value="Chromosome V"/>
</dbReference>
<dbReference type="GO" id="GO:0048046">
    <property type="term" value="C:apoplast"/>
    <property type="evidence" value="ECO:0007669"/>
    <property type="project" value="UniProtKB-SubCell"/>
</dbReference>
<evidence type="ECO:0000256" key="5">
    <source>
        <dbReference type="ARBA" id="ARBA00023295"/>
    </source>
</evidence>
<evidence type="ECO:0000313" key="10">
    <source>
        <dbReference type="EMBL" id="KAG0571495.1"/>
    </source>
</evidence>
<accession>A0A8T0HL22</accession>
<dbReference type="InterPro" id="IPR013320">
    <property type="entry name" value="ConA-like_dom_sf"/>
</dbReference>
<evidence type="ECO:0000259" key="9">
    <source>
        <dbReference type="PROSITE" id="PS51762"/>
    </source>
</evidence>